<keyword evidence="4 8" id="KW-1133">Transmembrane helix</keyword>
<evidence type="ECO:0000313" key="10">
    <source>
        <dbReference type="Ensembl" id="ENSNMLP00000030837.1"/>
    </source>
</evidence>
<keyword evidence="11" id="KW-1185">Reference proteome</keyword>
<name>A0A8C6U7F9_9GOBI</name>
<feature type="transmembrane region" description="Helical" evidence="8">
    <location>
        <begin position="41"/>
        <end position="66"/>
    </location>
</feature>
<dbReference type="PROSITE" id="PS51225">
    <property type="entry name" value="MARVEL"/>
    <property type="match status" value="2"/>
</dbReference>
<evidence type="ECO:0000256" key="7">
    <source>
        <dbReference type="PROSITE-ProRule" id="PRU00581"/>
    </source>
</evidence>
<dbReference type="InterPro" id="IPR047123">
    <property type="entry name" value="MYADM-like"/>
</dbReference>
<feature type="transmembrane region" description="Helical" evidence="8">
    <location>
        <begin position="148"/>
        <end position="171"/>
    </location>
</feature>
<feature type="transmembrane region" description="Helical" evidence="8">
    <location>
        <begin position="186"/>
        <end position="207"/>
    </location>
</feature>
<feature type="transmembrane region" description="Helical" evidence="8">
    <location>
        <begin position="78"/>
        <end position="97"/>
    </location>
</feature>
<comment type="similarity">
    <text evidence="6">Belongs to the MAL family.</text>
</comment>
<evidence type="ECO:0000256" key="4">
    <source>
        <dbReference type="ARBA" id="ARBA00022989"/>
    </source>
</evidence>
<protein>
    <recommendedName>
        <fullName evidence="9">MARVEL domain-containing protein</fullName>
    </recommendedName>
</protein>
<evidence type="ECO:0000313" key="11">
    <source>
        <dbReference type="Proteomes" id="UP000694523"/>
    </source>
</evidence>
<feature type="transmembrane region" description="Helical" evidence="8">
    <location>
        <begin position="12"/>
        <end position="35"/>
    </location>
</feature>
<evidence type="ECO:0000256" key="8">
    <source>
        <dbReference type="SAM" id="Phobius"/>
    </source>
</evidence>
<evidence type="ECO:0000256" key="6">
    <source>
        <dbReference type="ARBA" id="ARBA00034721"/>
    </source>
</evidence>
<feature type="transmembrane region" description="Helical" evidence="8">
    <location>
        <begin position="260"/>
        <end position="288"/>
    </location>
</feature>
<evidence type="ECO:0000256" key="1">
    <source>
        <dbReference type="ARBA" id="ARBA00004141"/>
    </source>
</evidence>
<evidence type="ECO:0000256" key="5">
    <source>
        <dbReference type="ARBA" id="ARBA00023136"/>
    </source>
</evidence>
<feature type="domain" description="MARVEL" evidence="9">
    <location>
        <begin position="148"/>
        <end position="286"/>
    </location>
</feature>
<feature type="transmembrane region" description="Helical" evidence="8">
    <location>
        <begin position="117"/>
        <end position="136"/>
    </location>
</feature>
<dbReference type="Proteomes" id="UP000694523">
    <property type="component" value="Unplaced"/>
</dbReference>
<feature type="domain" description="MARVEL" evidence="9">
    <location>
        <begin position="8"/>
        <end position="142"/>
    </location>
</feature>
<evidence type="ECO:0000256" key="3">
    <source>
        <dbReference type="ARBA" id="ARBA00022737"/>
    </source>
</evidence>
<dbReference type="Ensembl" id="ENSNMLT00000034375.1">
    <property type="protein sequence ID" value="ENSNMLP00000030837.1"/>
    <property type="gene ID" value="ENSNMLG00000019406.1"/>
</dbReference>
<evidence type="ECO:0000256" key="2">
    <source>
        <dbReference type="ARBA" id="ARBA00022692"/>
    </source>
</evidence>
<keyword evidence="5 7" id="KW-0472">Membrane</keyword>
<dbReference type="Pfam" id="PF01284">
    <property type="entry name" value="MARVEL"/>
    <property type="match status" value="2"/>
</dbReference>
<sequence length="291" mass="32844">MIRVDLRALTQPIGILRIVATILTCISFSLVASVGYVTNSYWSWCMFTWCFCFIVSLTIIIMEFTTIHTKAPFGWEDFTAAFAMLASLMIFTASIMYPSFFTCKGLTPSGPPCHRQIGASVLSWICVLAYVGEVVLTRIKPQGENIGFLSTLPGIMKMLETFIACIIFTSMDIRHYSKAPELEWCVSVYSLCFIFAIAIIVICTAQLTSYSPISFEKVVIVYNIMATLMYISAMVIWPLYGFRKNLKPPDCGYLCSWDKLVVITIMSIFNTIVYILDSAYSIYLVFFVGRE</sequence>
<dbReference type="InterPro" id="IPR008253">
    <property type="entry name" value="Marvel"/>
</dbReference>
<dbReference type="PANTHER" id="PTHR17068">
    <property type="entry name" value="MYELOID-ASSOCIATED DIFFERENTIATION MARKER MYADM FAMILY MEMBER"/>
    <property type="match status" value="1"/>
</dbReference>
<dbReference type="GO" id="GO:0016020">
    <property type="term" value="C:membrane"/>
    <property type="evidence" value="ECO:0007669"/>
    <property type="project" value="UniProtKB-SubCell"/>
</dbReference>
<proteinExistence type="inferred from homology"/>
<accession>A0A8C6U7F9</accession>
<feature type="transmembrane region" description="Helical" evidence="8">
    <location>
        <begin position="219"/>
        <end position="240"/>
    </location>
</feature>
<comment type="subcellular location">
    <subcellularLocation>
        <location evidence="1">Membrane</location>
        <topology evidence="1">Multi-pass membrane protein</topology>
    </subcellularLocation>
</comment>
<organism evidence="10 11">
    <name type="scientific">Neogobius melanostomus</name>
    <name type="common">round goby</name>
    <dbReference type="NCBI Taxonomy" id="47308"/>
    <lineage>
        <taxon>Eukaryota</taxon>
        <taxon>Metazoa</taxon>
        <taxon>Chordata</taxon>
        <taxon>Craniata</taxon>
        <taxon>Vertebrata</taxon>
        <taxon>Euteleostomi</taxon>
        <taxon>Actinopterygii</taxon>
        <taxon>Neopterygii</taxon>
        <taxon>Teleostei</taxon>
        <taxon>Neoteleostei</taxon>
        <taxon>Acanthomorphata</taxon>
        <taxon>Gobiaria</taxon>
        <taxon>Gobiiformes</taxon>
        <taxon>Gobioidei</taxon>
        <taxon>Gobiidae</taxon>
        <taxon>Benthophilinae</taxon>
        <taxon>Neogobiini</taxon>
        <taxon>Neogobius</taxon>
    </lineage>
</organism>
<evidence type="ECO:0000259" key="9">
    <source>
        <dbReference type="PROSITE" id="PS51225"/>
    </source>
</evidence>
<reference evidence="10" key="2">
    <citation type="submission" date="2025-09" db="UniProtKB">
        <authorList>
            <consortium name="Ensembl"/>
        </authorList>
    </citation>
    <scope>IDENTIFICATION</scope>
</reference>
<keyword evidence="2 7" id="KW-0812">Transmembrane</keyword>
<reference evidence="10" key="1">
    <citation type="submission" date="2025-08" db="UniProtKB">
        <authorList>
            <consortium name="Ensembl"/>
        </authorList>
    </citation>
    <scope>IDENTIFICATION</scope>
</reference>
<dbReference type="PANTHER" id="PTHR17068:SF2">
    <property type="entry name" value="MYELOID-ASSOCIATED DIFFERENTIATION MARKER-LIKE"/>
    <property type="match status" value="1"/>
</dbReference>
<keyword evidence="3" id="KW-0677">Repeat</keyword>
<dbReference type="AlphaFoldDB" id="A0A8C6U7F9"/>